<evidence type="ECO:0000256" key="1">
    <source>
        <dbReference type="SAM" id="Phobius"/>
    </source>
</evidence>
<dbReference type="Pfam" id="PF00990">
    <property type="entry name" value="GGDEF"/>
    <property type="match status" value="1"/>
</dbReference>
<evidence type="ECO:0000259" key="2">
    <source>
        <dbReference type="PROSITE" id="PS50887"/>
    </source>
</evidence>
<keyword evidence="1" id="KW-0812">Transmembrane</keyword>
<dbReference type="SUPFAM" id="SSF55073">
    <property type="entry name" value="Nucleotide cyclase"/>
    <property type="match status" value="1"/>
</dbReference>
<dbReference type="SMART" id="SM00267">
    <property type="entry name" value="GGDEF"/>
    <property type="match status" value="1"/>
</dbReference>
<protein>
    <submittedName>
        <fullName evidence="3">GGDEF domain-containing protein</fullName>
    </submittedName>
</protein>
<dbReference type="GO" id="GO:0052621">
    <property type="term" value="F:diguanylate cyclase activity"/>
    <property type="evidence" value="ECO:0007669"/>
    <property type="project" value="TreeGrafter"/>
</dbReference>
<dbReference type="GO" id="GO:0005886">
    <property type="term" value="C:plasma membrane"/>
    <property type="evidence" value="ECO:0007669"/>
    <property type="project" value="TreeGrafter"/>
</dbReference>
<evidence type="ECO:0000313" key="4">
    <source>
        <dbReference type="Proteomes" id="UP000470470"/>
    </source>
</evidence>
<evidence type="ECO:0000313" key="3">
    <source>
        <dbReference type="EMBL" id="NEL55114.1"/>
    </source>
</evidence>
<dbReference type="PANTHER" id="PTHR45138:SF9">
    <property type="entry name" value="DIGUANYLATE CYCLASE DGCM-RELATED"/>
    <property type="match status" value="1"/>
</dbReference>
<dbReference type="Gene3D" id="3.30.70.270">
    <property type="match status" value="1"/>
</dbReference>
<dbReference type="EMBL" id="JAAGWK010000020">
    <property type="protein sequence ID" value="NEL55114.1"/>
    <property type="molecule type" value="Genomic_DNA"/>
</dbReference>
<name>A0A7K3WFA2_9ACTN</name>
<dbReference type="InterPro" id="IPR029787">
    <property type="entry name" value="Nucleotide_cyclase"/>
</dbReference>
<dbReference type="InterPro" id="IPR050469">
    <property type="entry name" value="Diguanylate_Cyclase"/>
</dbReference>
<dbReference type="PANTHER" id="PTHR45138">
    <property type="entry name" value="REGULATORY COMPONENTS OF SENSORY TRANSDUCTION SYSTEM"/>
    <property type="match status" value="1"/>
</dbReference>
<dbReference type="CDD" id="cd01949">
    <property type="entry name" value="GGDEF"/>
    <property type="match status" value="1"/>
</dbReference>
<accession>A0A7K3WFA2</accession>
<organism evidence="3 4">
    <name type="scientific">Goekera deserti</name>
    <dbReference type="NCBI Taxonomy" id="2497753"/>
    <lineage>
        <taxon>Bacteria</taxon>
        <taxon>Bacillati</taxon>
        <taxon>Actinomycetota</taxon>
        <taxon>Actinomycetes</taxon>
        <taxon>Geodermatophilales</taxon>
        <taxon>Geodermatophilaceae</taxon>
        <taxon>Goekera</taxon>
    </lineage>
</organism>
<dbReference type="AlphaFoldDB" id="A0A7K3WFA2"/>
<feature type="transmembrane region" description="Helical" evidence="1">
    <location>
        <begin position="124"/>
        <end position="142"/>
    </location>
</feature>
<reference evidence="3 4" key="1">
    <citation type="submission" date="2020-02" db="EMBL/GenBank/DDBJ databases">
        <title>The whole genome sequence of CPCC 205119.</title>
        <authorList>
            <person name="Jiang Z."/>
        </authorList>
    </citation>
    <scope>NUCLEOTIDE SEQUENCE [LARGE SCALE GENOMIC DNA]</scope>
    <source>
        <strain evidence="3 4">CPCC 205119</strain>
    </source>
</reference>
<dbReference type="Proteomes" id="UP000470470">
    <property type="component" value="Unassembled WGS sequence"/>
</dbReference>
<gene>
    <name evidence="3" type="ORF">G1H19_14035</name>
</gene>
<dbReference type="GO" id="GO:1902201">
    <property type="term" value="P:negative regulation of bacterial-type flagellum-dependent cell motility"/>
    <property type="evidence" value="ECO:0007669"/>
    <property type="project" value="TreeGrafter"/>
</dbReference>
<dbReference type="InterPro" id="IPR000160">
    <property type="entry name" value="GGDEF_dom"/>
</dbReference>
<keyword evidence="1" id="KW-0472">Membrane</keyword>
<feature type="transmembrane region" description="Helical" evidence="1">
    <location>
        <begin position="53"/>
        <end position="72"/>
    </location>
</feature>
<keyword evidence="1" id="KW-1133">Transmembrane helix</keyword>
<feature type="domain" description="GGDEF" evidence="2">
    <location>
        <begin position="189"/>
        <end position="324"/>
    </location>
</feature>
<dbReference type="GO" id="GO:0043709">
    <property type="term" value="P:cell adhesion involved in single-species biofilm formation"/>
    <property type="evidence" value="ECO:0007669"/>
    <property type="project" value="TreeGrafter"/>
</dbReference>
<sequence>MLVAAGVLMLFVVIGPPAGALVDVPASLSSIVLLLAGAAACWWTSPQRLGATGAWLVVPLGAVLVILMLNLVTADTSAAAQVFLCFPILWAASQLRGAAASLVCLVAVLGNAVVVLGLDPPATAVPDIVFVGVVLVAMTGLLTRAADRQEALVTALQQQAARDPLTGLVTRRVLDDAATRALTAVSDKAGTALVLVDVDGFKAVNDEHGHPVGDDALVHLSALLSAQVRATDAVIGRLGGDELAVLMPGCSAEVARVRAEGFVTAVRAHPLHLADGRLLSLSVSIGVAHARPLTADLQALYVAADAALYAAKRGGRDQVAVAAP</sequence>
<keyword evidence="4" id="KW-1185">Reference proteome</keyword>
<comment type="caution">
    <text evidence="3">The sequence shown here is derived from an EMBL/GenBank/DDBJ whole genome shotgun (WGS) entry which is preliminary data.</text>
</comment>
<proteinExistence type="predicted"/>
<feature type="transmembrane region" description="Helical" evidence="1">
    <location>
        <begin position="100"/>
        <end position="118"/>
    </location>
</feature>
<dbReference type="InterPro" id="IPR043128">
    <property type="entry name" value="Rev_trsase/Diguanyl_cyclase"/>
</dbReference>
<dbReference type="NCBIfam" id="TIGR00254">
    <property type="entry name" value="GGDEF"/>
    <property type="match status" value="1"/>
</dbReference>
<dbReference type="PROSITE" id="PS50887">
    <property type="entry name" value="GGDEF"/>
    <property type="match status" value="1"/>
</dbReference>